<evidence type="ECO:0000256" key="1">
    <source>
        <dbReference type="SAM" id="MobiDB-lite"/>
    </source>
</evidence>
<comment type="caution">
    <text evidence="2">The sequence shown here is derived from an EMBL/GenBank/DDBJ whole genome shotgun (WGS) entry which is preliminary data.</text>
</comment>
<dbReference type="Proteomes" id="UP000735302">
    <property type="component" value="Unassembled WGS sequence"/>
</dbReference>
<evidence type="ECO:0000313" key="2">
    <source>
        <dbReference type="EMBL" id="GFN83475.1"/>
    </source>
</evidence>
<name>A0AAV3YJP8_9GAST</name>
<feature type="region of interest" description="Disordered" evidence="1">
    <location>
        <begin position="145"/>
        <end position="164"/>
    </location>
</feature>
<dbReference type="AlphaFoldDB" id="A0AAV3YJP8"/>
<gene>
    <name evidence="2" type="ORF">PoB_000998100</name>
</gene>
<accession>A0AAV3YJP8</accession>
<keyword evidence="3" id="KW-1185">Reference proteome</keyword>
<sequence length="164" mass="17908">MGQSATKTEVRGSNPSPGQTLNFSYFYLLTGGGAVVIWQANWLSSESSEVQIPIWAKLGIQSEEIRQKNIACIILTVAYSNRLKTTTSCYSMTSAARRRKSCSPIKVFTKDVSPQQGDLRLSGPPSGQGAGGLAQVRNRRVLADLREDSLATVPPTPRWQPTHE</sequence>
<protein>
    <submittedName>
        <fullName evidence="2">Uncharacterized protein</fullName>
    </submittedName>
</protein>
<reference evidence="2 3" key="1">
    <citation type="journal article" date="2021" name="Elife">
        <title>Chloroplast acquisition without the gene transfer in kleptoplastic sea slugs, Plakobranchus ocellatus.</title>
        <authorList>
            <person name="Maeda T."/>
            <person name="Takahashi S."/>
            <person name="Yoshida T."/>
            <person name="Shimamura S."/>
            <person name="Takaki Y."/>
            <person name="Nagai Y."/>
            <person name="Toyoda A."/>
            <person name="Suzuki Y."/>
            <person name="Arimoto A."/>
            <person name="Ishii H."/>
            <person name="Satoh N."/>
            <person name="Nishiyama T."/>
            <person name="Hasebe M."/>
            <person name="Maruyama T."/>
            <person name="Minagawa J."/>
            <person name="Obokata J."/>
            <person name="Shigenobu S."/>
        </authorList>
    </citation>
    <scope>NUCLEOTIDE SEQUENCE [LARGE SCALE GENOMIC DNA]</scope>
</reference>
<dbReference type="EMBL" id="BLXT01001203">
    <property type="protein sequence ID" value="GFN83475.1"/>
    <property type="molecule type" value="Genomic_DNA"/>
</dbReference>
<evidence type="ECO:0000313" key="3">
    <source>
        <dbReference type="Proteomes" id="UP000735302"/>
    </source>
</evidence>
<organism evidence="2 3">
    <name type="scientific">Plakobranchus ocellatus</name>
    <dbReference type="NCBI Taxonomy" id="259542"/>
    <lineage>
        <taxon>Eukaryota</taxon>
        <taxon>Metazoa</taxon>
        <taxon>Spiralia</taxon>
        <taxon>Lophotrochozoa</taxon>
        <taxon>Mollusca</taxon>
        <taxon>Gastropoda</taxon>
        <taxon>Heterobranchia</taxon>
        <taxon>Euthyneura</taxon>
        <taxon>Panpulmonata</taxon>
        <taxon>Sacoglossa</taxon>
        <taxon>Placobranchoidea</taxon>
        <taxon>Plakobranchidae</taxon>
        <taxon>Plakobranchus</taxon>
    </lineage>
</organism>
<proteinExistence type="predicted"/>
<feature type="region of interest" description="Disordered" evidence="1">
    <location>
        <begin position="113"/>
        <end position="134"/>
    </location>
</feature>